<dbReference type="AlphaFoldDB" id="A0A2M8IXI4"/>
<evidence type="ECO:0000313" key="10">
    <source>
        <dbReference type="EMBL" id="PJE35198.1"/>
    </source>
</evidence>
<dbReference type="InterPro" id="IPR036388">
    <property type="entry name" value="WH-like_DNA-bd_sf"/>
</dbReference>
<dbReference type="EMBL" id="PGTB01000108">
    <property type="protein sequence ID" value="PJE35198.1"/>
    <property type="molecule type" value="Genomic_DNA"/>
</dbReference>
<evidence type="ECO:0000256" key="2">
    <source>
        <dbReference type="ARBA" id="ARBA00023012"/>
    </source>
</evidence>
<accession>A0A2M8IXI4</accession>
<dbReference type="PANTHER" id="PTHR48111">
    <property type="entry name" value="REGULATOR OF RPOS"/>
    <property type="match status" value="1"/>
</dbReference>
<feature type="domain" description="Response regulatory" evidence="8">
    <location>
        <begin position="1"/>
        <end position="116"/>
    </location>
</feature>
<keyword evidence="4 7" id="KW-0238">DNA-binding</keyword>
<evidence type="ECO:0000256" key="5">
    <source>
        <dbReference type="ARBA" id="ARBA00023163"/>
    </source>
</evidence>
<evidence type="ECO:0000259" key="9">
    <source>
        <dbReference type="PROSITE" id="PS51755"/>
    </source>
</evidence>
<keyword evidence="11" id="KW-1185">Reference proteome</keyword>
<keyword evidence="3" id="KW-0805">Transcription regulation</keyword>
<dbReference type="SUPFAM" id="SSF52172">
    <property type="entry name" value="CheY-like"/>
    <property type="match status" value="1"/>
</dbReference>
<dbReference type="InterPro" id="IPR039420">
    <property type="entry name" value="WalR-like"/>
</dbReference>
<feature type="domain" description="OmpR/PhoB-type" evidence="9">
    <location>
        <begin position="124"/>
        <end position="225"/>
    </location>
</feature>
<dbReference type="GO" id="GO:0032993">
    <property type="term" value="C:protein-DNA complex"/>
    <property type="evidence" value="ECO:0007669"/>
    <property type="project" value="TreeGrafter"/>
</dbReference>
<dbReference type="InterPro" id="IPR011006">
    <property type="entry name" value="CheY-like_superfamily"/>
</dbReference>
<evidence type="ECO:0000256" key="6">
    <source>
        <dbReference type="PROSITE-ProRule" id="PRU00169"/>
    </source>
</evidence>
<dbReference type="InterPro" id="IPR016032">
    <property type="entry name" value="Sig_transdc_resp-reg_C-effctor"/>
</dbReference>
<protein>
    <submittedName>
        <fullName evidence="10">DNA-binding response regulator</fullName>
    </submittedName>
</protein>
<dbReference type="RefSeq" id="WP_100163904.1">
    <property type="nucleotide sequence ID" value="NZ_PGTB01000108.1"/>
</dbReference>
<dbReference type="Proteomes" id="UP000231553">
    <property type="component" value="Unassembled WGS sequence"/>
</dbReference>
<keyword evidence="2" id="KW-0902">Two-component regulatory system</keyword>
<comment type="caution">
    <text evidence="6">Lacks conserved residue(s) required for the propagation of feature annotation.</text>
</comment>
<dbReference type="InterPro" id="IPR001867">
    <property type="entry name" value="OmpR/PhoB-type_DNA-bd"/>
</dbReference>
<evidence type="ECO:0000259" key="8">
    <source>
        <dbReference type="PROSITE" id="PS50110"/>
    </source>
</evidence>
<dbReference type="PANTHER" id="PTHR48111:SF22">
    <property type="entry name" value="REGULATOR OF RPOS"/>
    <property type="match status" value="1"/>
</dbReference>
<evidence type="ECO:0000313" key="11">
    <source>
        <dbReference type="Proteomes" id="UP000231553"/>
    </source>
</evidence>
<dbReference type="Pfam" id="PF00486">
    <property type="entry name" value="Trans_reg_C"/>
    <property type="match status" value="1"/>
</dbReference>
<reference evidence="10 11" key="1">
    <citation type="journal article" date="2018" name="Int. J. Syst. Evol. Microbiol.">
        <title>Pseudooceanicola lipolyticus sp. nov., a marine alphaproteobacterium, reclassification of Oceanicola flagellatus as Pseudooceanicola flagellatus comb. nov. and emended description of the genus Pseudooceanicola.</title>
        <authorList>
            <person name="Huang M.-M."/>
            <person name="Guo L.-L."/>
            <person name="Wu Y.-H."/>
            <person name="Lai Q.-L."/>
            <person name="Shao Z.-Z."/>
            <person name="Wang C.-S."/>
            <person name="Wu M."/>
            <person name="Xu X.-W."/>
        </authorList>
    </citation>
    <scope>NUCLEOTIDE SEQUENCE [LARGE SCALE GENOMIC DNA]</scope>
    <source>
        <strain evidence="10 11">157</strain>
    </source>
</reference>
<keyword evidence="5" id="KW-0804">Transcription</keyword>
<evidence type="ECO:0000256" key="1">
    <source>
        <dbReference type="ARBA" id="ARBA00022553"/>
    </source>
</evidence>
<dbReference type="PROSITE" id="PS51755">
    <property type="entry name" value="OMPR_PHOB"/>
    <property type="match status" value="1"/>
</dbReference>
<dbReference type="PROSITE" id="PS50110">
    <property type="entry name" value="RESPONSE_REGULATORY"/>
    <property type="match status" value="1"/>
</dbReference>
<dbReference type="Gene3D" id="3.40.50.2300">
    <property type="match status" value="1"/>
</dbReference>
<dbReference type="GO" id="GO:0006355">
    <property type="term" value="P:regulation of DNA-templated transcription"/>
    <property type="evidence" value="ECO:0007669"/>
    <property type="project" value="InterPro"/>
</dbReference>
<sequence>MHVYLYQVGSGGRPLLDELHSERMRPVEIGPQFFNGDLRLLNRAGHDSHAFLLSAGPDLIDQITRLRRAGCGHPILVLRDRADPENATRALDAGADDDIVTPVRALELKARINAVLRRAHGHAADSVSVGEVKAFFDGRDPEVSGHRVKLSRREHMIFQQLVLNVRRVVSKAAIYDAVYGMSDEQPFDKVIDVYICKIRKKLGQAAVSGHQYIETVHGRGYKLDAAETEMRPVAAAG</sequence>
<keyword evidence="1" id="KW-0597">Phosphoprotein</keyword>
<dbReference type="GO" id="GO:0000976">
    <property type="term" value="F:transcription cis-regulatory region binding"/>
    <property type="evidence" value="ECO:0007669"/>
    <property type="project" value="TreeGrafter"/>
</dbReference>
<dbReference type="SMART" id="SM00862">
    <property type="entry name" value="Trans_reg_C"/>
    <property type="match status" value="1"/>
</dbReference>
<dbReference type="InterPro" id="IPR001789">
    <property type="entry name" value="Sig_transdc_resp-reg_receiver"/>
</dbReference>
<name>A0A2M8IXI4_9RHOB</name>
<feature type="DNA-binding region" description="OmpR/PhoB-type" evidence="7">
    <location>
        <begin position="124"/>
        <end position="225"/>
    </location>
</feature>
<dbReference type="SUPFAM" id="SSF46894">
    <property type="entry name" value="C-terminal effector domain of the bipartite response regulators"/>
    <property type="match status" value="1"/>
</dbReference>
<gene>
    <name evidence="10" type="ORF">CVM52_18420</name>
</gene>
<dbReference type="GO" id="GO:0005829">
    <property type="term" value="C:cytosol"/>
    <property type="evidence" value="ECO:0007669"/>
    <property type="project" value="TreeGrafter"/>
</dbReference>
<evidence type="ECO:0000256" key="4">
    <source>
        <dbReference type="ARBA" id="ARBA00023125"/>
    </source>
</evidence>
<dbReference type="CDD" id="cd00383">
    <property type="entry name" value="trans_reg_C"/>
    <property type="match status" value="1"/>
</dbReference>
<evidence type="ECO:0000256" key="3">
    <source>
        <dbReference type="ARBA" id="ARBA00023015"/>
    </source>
</evidence>
<comment type="caution">
    <text evidence="10">The sequence shown here is derived from an EMBL/GenBank/DDBJ whole genome shotgun (WGS) entry which is preliminary data.</text>
</comment>
<dbReference type="OrthoDB" id="7819228at2"/>
<evidence type="ECO:0000256" key="7">
    <source>
        <dbReference type="PROSITE-ProRule" id="PRU01091"/>
    </source>
</evidence>
<dbReference type="GO" id="GO:0000156">
    <property type="term" value="F:phosphorelay response regulator activity"/>
    <property type="evidence" value="ECO:0007669"/>
    <property type="project" value="TreeGrafter"/>
</dbReference>
<proteinExistence type="predicted"/>
<dbReference type="Gene3D" id="1.10.10.10">
    <property type="entry name" value="Winged helix-like DNA-binding domain superfamily/Winged helix DNA-binding domain"/>
    <property type="match status" value="1"/>
</dbReference>
<organism evidence="10 11">
    <name type="scientific">Pseudooceanicola lipolyticus</name>
    <dbReference type="NCBI Taxonomy" id="2029104"/>
    <lineage>
        <taxon>Bacteria</taxon>
        <taxon>Pseudomonadati</taxon>
        <taxon>Pseudomonadota</taxon>
        <taxon>Alphaproteobacteria</taxon>
        <taxon>Rhodobacterales</taxon>
        <taxon>Paracoccaceae</taxon>
        <taxon>Pseudooceanicola</taxon>
    </lineage>
</organism>